<dbReference type="Pfam" id="PF18337">
    <property type="entry name" value="Tudor_RapA"/>
    <property type="match status" value="1"/>
</dbReference>
<dbReference type="NCBIfam" id="NF003426">
    <property type="entry name" value="PRK04914.1"/>
    <property type="match status" value="1"/>
</dbReference>
<evidence type="ECO:0000256" key="5">
    <source>
        <dbReference type="ARBA" id="ARBA00023015"/>
    </source>
</evidence>
<dbReference type="Proteomes" id="UP000295565">
    <property type="component" value="Unassembled WGS sequence"/>
</dbReference>
<evidence type="ECO:0000313" key="12">
    <source>
        <dbReference type="EMBL" id="TCK63267.1"/>
    </source>
</evidence>
<evidence type="ECO:0000256" key="3">
    <source>
        <dbReference type="ARBA" id="ARBA00022806"/>
    </source>
</evidence>
<dbReference type="InterPro" id="IPR027417">
    <property type="entry name" value="P-loop_NTPase"/>
</dbReference>
<proteinExistence type="inferred from homology"/>
<feature type="domain" description="Helicase ATP-binding" evidence="10">
    <location>
        <begin position="163"/>
        <end position="333"/>
    </location>
</feature>
<comment type="caution">
    <text evidence="12">The sequence shown here is derived from an EMBL/GenBank/DDBJ whole genome shotgun (WGS) entry which is preliminary data.</text>
</comment>
<keyword evidence="4 9" id="KW-0067">ATP-binding</keyword>
<dbReference type="Gene3D" id="6.10.140.1500">
    <property type="match status" value="1"/>
</dbReference>
<dbReference type="InterPro" id="IPR057342">
    <property type="entry name" value="DEXDc_RapA"/>
</dbReference>
<dbReference type="PANTHER" id="PTHR45766:SF6">
    <property type="entry name" value="SWI_SNF-RELATED MATRIX-ASSOCIATED ACTIN-DEPENDENT REGULATOR OF CHROMATIN SUBFAMILY A-LIKE PROTEIN 1"/>
    <property type="match status" value="1"/>
</dbReference>
<dbReference type="GO" id="GO:0016817">
    <property type="term" value="F:hydrolase activity, acting on acid anhydrides"/>
    <property type="evidence" value="ECO:0007669"/>
    <property type="project" value="InterPro"/>
</dbReference>
<keyword evidence="3 9" id="KW-0347">Helicase</keyword>
<evidence type="ECO:0000259" key="10">
    <source>
        <dbReference type="PROSITE" id="PS51192"/>
    </source>
</evidence>
<evidence type="ECO:0000256" key="9">
    <source>
        <dbReference type="HAMAP-Rule" id="MF_01821"/>
    </source>
</evidence>
<evidence type="ECO:0000256" key="6">
    <source>
        <dbReference type="ARBA" id="ARBA00023125"/>
    </source>
</evidence>
<dbReference type="Gene3D" id="2.30.30.930">
    <property type="match status" value="1"/>
</dbReference>
<comment type="subunit">
    <text evidence="9">Interacts with the RNAP. Has a higher affinity for the core RNAP than for the holoenzyme. Its ATPase activity is stimulated by binding to RNAP.</text>
</comment>
<dbReference type="GO" id="GO:0006355">
    <property type="term" value="P:regulation of DNA-templated transcription"/>
    <property type="evidence" value="ECO:0007669"/>
    <property type="project" value="UniProtKB-UniRule"/>
</dbReference>
<name>A0A4R1KGE9_9GAMM</name>
<dbReference type="Pfam" id="PF00176">
    <property type="entry name" value="SNF2-rel_dom"/>
    <property type="match status" value="1"/>
</dbReference>
<dbReference type="InterPro" id="IPR049730">
    <property type="entry name" value="SNF2/RAD54-like_C"/>
</dbReference>
<evidence type="ECO:0000256" key="2">
    <source>
        <dbReference type="ARBA" id="ARBA00022801"/>
    </source>
</evidence>
<dbReference type="Pfam" id="PF12137">
    <property type="entry name" value="RapA_C"/>
    <property type="match status" value="1"/>
</dbReference>
<dbReference type="GO" id="GO:0005524">
    <property type="term" value="F:ATP binding"/>
    <property type="evidence" value="ECO:0007669"/>
    <property type="project" value="UniProtKB-UniRule"/>
</dbReference>
<dbReference type="InterPro" id="IPR040766">
    <property type="entry name" value="Tudor_2_RapA"/>
</dbReference>
<dbReference type="Gene3D" id="6.10.140.2230">
    <property type="match status" value="1"/>
</dbReference>
<evidence type="ECO:0000256" key="7">
    <source>
        <dbReference type="ARBA" id="ARBA00023159"/>
    </source>
</evidence>
<organism evidence="12 13">
    <name type="scientific">Celerinatantimonas diazotrophica</name>
    <dbReference type="NCBI Taxonomy" id="412034"/>
    <lineage>
        <taxon>Bacteria</taxon>
        <taxon>Pseudomonadati</taxon>
        <taxon>Pseudomonadota</taxon>
        <taxon>Gammaproteobacteria</taxon>
        <taxon>Celerinatantimonadaceae</taxon>
        <taxon>Celerinatantimonas</taxon>
    </lineage>
</organism>
<protein>
    <recommendedName>
        <fullName evidence="9">RNA polymerase-associated protein RapA</fullName>
        <ecNumber evidence="9">3.6.4.-</ecNumber>
    </recommendedName>
    <alternativeName>
        <fullName evidence="9">ATP-dependent helicase HepA</fullName>
    </alternativeName>
</protein>
<dbReference type="Gene3D" id="2.30.30.140">
    <property type="match status" value="1"/>
</dbReference>
<accession>A0A4R1KGE9</accession>
<keyword evidence="5 9" id="KW-0805">Transcription regulation</keyword>
<keyword evidence="7 9" id="KW-0010">Activator</keyword>
<evidence type="ECO:0000259" key="11">
    <source>
        <dbReference type="PROSITE" id="PS51194"/>
    </source>
</evidence>
<dbReference type="GO" id="GO:0003677">
    <property type="term" value="F:DNA binding"/>
    <property type="evidence" value="ECO:0007669"/>
    <property type="project" value="UniProtKB-KW"/>
</dbReference>
<dbReference type="Gene3D" id="3.40.50.10810">
    <property type="entry name" value="Tandem AAA-ATPase domain"/>
    <property type="match status" value="1"/>
</dbReference>
<dbReference type="InterPro" id="IPR040765">
    <property type="entry name" value="Tudor_1_RapA"/>
</dbReference>
<dbReference type="InterPro" id="IPR014001">
    <property type="entry name" value="Helicase_ATP-bd"/>
</dbReference>
<feature type="domain" description="Helicase C-terminal" evidence="11">
    <location>
        <begin position="489"/>
        <end position="653"/>
    </location>
</feature>
<dbReference type="RefSeq" id="WP_131911232.1">
    <property type="nucleotide sequence ID" value="NZ_OU594967.1"/>
</dbReference>
<evidence type="ECO:0000256" key="4">
    <source>
        <dbReference type="ARBA" id="ARBA00022840"/>
    </source>
</evidence>
<evidence type="ECO:0000313" key="13">
    <source>
        <dbReference type="Proteomes" id="UP000295565"/>
    </source>
</evidence>
<dbReference type="Pfam" id="PF18339">
    <property type="entry name" value="Tudor_1_RapA"/>
    <property type="match status" value="1"/>
</dbReference>
<dbReference type="EMBL" id="SMGD01000003">
    <property type="protein sequence ID" value="TCK63267.1"/>
    <property type="molecule type" value="Genomic_DNA"/>
</dbReference>
<dbReference type="InterPro" id="IPR038718">
    <property type="entry name" value="SNF2-like_sf"/>
</dbReference>
<dbReference type="CDD" id="cd18011">
    <property type="entry name" value="DEXDc_RapA"/>
    <property type="match status" value="1"/>
</dbReference>
<gene>
    <name evidence="9" type="primary">rapA</name>
    <name evidence="12" type="ORF">EV690_0365</name>
</gene>
<dbReference type="SUPFAM" id="SSF52540">
    <property type="entry name" value="P-loop containing nucleoside triphosphate hydrolases"/>
    <property type="match status" value="2"/>
</dbReference>
<dbReference type="InterPro" id="IPR023949">
    <property type="entry name" value="Helicase_RapA"/>
</dbReference>
<dbReference type="CDD" id="cd18793">
    <property type="entry name" value="SF2_C_SNF"/>
    <property type="match status" value="1"/>
</dbReference>
<keyword evidence="2 9" id="KW-0378">Hydrolase</keyword>
<reference evidence="12 13" key="1">
    <citation type="submission" date="2019-03" db="EMBL/GenBank/DDBJ databases">
        <title>Genomic Encyclopedia of Type Strains, Phase IV (KMG-IV): sequencing the most valuable type-strain genomes for metagenomic binning, comparative biology and taxonomic classification.</title>
        <authorList>
            <person name="Goeker M."/>
        </authorList>
    </citation>
    <scope>NUCLEOTIDE SEQUENCE [LARGE SCALE GENOMIC DNA]</scope>
    <source>
        <strain evidence="12 13">DSM 18577</strain>
    </source>
</reference>
<keyword evidence="13" id="KW-1185">Reference proteome</keyword>
<dbReference type="GO" id="GO:0004386">
    <property type="term" value="F:helicase activity"/>
    <property type="evidence" value="ECO:0007669"/>
    <property type="project" value="UniProtKB-UniRule"/>
</dbReference>
<evidence type="ECO:0000256" key="8">
    <source>
        <dbReference type="ARBA" id="ARBA00023163"/>
    </source>
</evidence>
<comment type="function">
    <text evidence="9">Transcription regulator that activates transcription by stimulating RNA polymerase (RNAP) recycling in case of stress conditions such as supercoiled DNA or high salt concentrations. Probably acts by releasing the RNAP, when it is trapped or immobilized on tightly supercoiled DNA. Does not activate transcription on linear DNA. Probably not involved in DNA repair.</text>
</comment>
<dbReference type="EC" id="3.6.4.-" evidence="9"/>
<dbReference type="SMART" id="SM00490">
    <property type="entry name" value="HELICc"/>
    <property type="match status" value="1"/>
</dbReference>
<dbReference type="OrthoDB" id="9814088at2"/>
<dbReference type="InterPro" id="IPR022737">
    <property type="entry name" value="RapA_C"/>
</dbReference>
<dbReference type="Pfam" id="PF00271">
    <property type="entry name" value="Helicase_C"/>
    <property type="match status" value="1"/>
</dbReference>
<dbReference type="Gene3D" id="3.40.50.300">
    <property type="entry name" value="P-loop containing nucleotide triphosphate hydrolases"/>
    <property type="match status" value="1"/>
</dbReference>
<dbReference type="PANTHER" id="PTHR45766">
    <property type="entry name" value="DNA ANNEALING HELICASE AND ENDONUCLEASE ZRANB3 FAMILY MEMBER"/>
    <property type="match status" value="1"/>
</dbReference>
<dbReference type="Gene3D" id="3.30.360.80">
    <property type="match status" value="1"/>
</dbReference>
<sequence length="968" mass="109790">MVFSLGQRWISDSESELGLGTVVGVEGRMITVLFPATGESRLYAKEDAPITRVVFNLGDEITHVDGWHLSITNVIEQDGLLVYQGTRHDNDQEDEIKEVFLSHFLKFNKPQDRLFAGQIDRFDRFVIRHNALLQRYSNQRSPLRGLLGGKVSLIAHQLYIAKEVGRRFAPRVMLADEVGLGKTIEAGLIIHQQLTAGLAQRILIVVPETLQHQWLVEMLRRFNLSFSLFDEQRCVEAYADSDNPFDTAQLVLVSMDMLKAKKRRFEQICEAQWDLMVVDEAHHLEWHAEQPNRQFQIVEALSDEIPGLLLLTATPDQLGHFSHFARLRLLDSARFHDYDAFLEEEKHYHQLAEIAEPLMSDAAISAQHLDNLTSLSGISLTASLEQINHSQNDIRQSARHKLFNELLDCHGTGRVMFRNTRSAVDGFKQRRLQAHPLKLPSQYQTALRVHNMMSAQQSHESRAEQLLYPESLYQALEGEGIQWTHYDPRVQWLIDFLLANKREKVLVICASAQTALAIEEAARTEEGIRGTVFHEEMSILERDKAGAYFAQEEAGAQVMVCSEIGSEGRNFQFARHLVLFDLPTNPDLLEQRIGRLDRIGQQHDIAIHVPFMQDTAQDKLLQWYHHGLNAFEQPCATGSALYQKYAPHLMEVLATGQSDKLETLIEQTHQDHLALLAQMEAGRDRLLEMHSNGGEQAHQLVTEISEHENHPEFINQTLRLFDVLGVQQDDLGEQIMLFKPTEHMLVASLPGLAAEGQLVTFDRDSSLHRDEVALLNEEHPLFEAALDAILSSETGSTSVALLKNNALPAGNFFLECLFVVETSAPPQYQVSQYLPATPIRILLDKNGNDLSAKVGFETFNKQLSAVNRHIGSKLVNASQTQIHELLRQAQQRVKPQVETLVKHAAMRAKTQLGDELSRMQALKQRNPAIRDDELEFWQTQQQEVLNYLDKAQLKLDALRFIVIAPSKS</sequence>
<dbReference type="InterPro" id="IPR001650">
    <property type="entry name" value="Helicase_C-like"/>
</dbReference>
<dbReference type="PROSITE" id="PS51194">
    <property type="entry name" value="HELICASE_CTER"/>
    <property type="match status" value="1"/>
</dbReference>
<dbReference type="PROSITE" id="PS51192">
    <property type="entry name" value="HELICASE_ATP_BIND_1"/>
    <property type="match status" value="1"/>
</dbReference>
<evidence type="ECO:0000256" key="1">
    <source>
        <dbReference type="ARBA" id="ARBA00022741"/>
    </source>
</evidence>
<feature type="binding site" evidence="9">
    <location>
        <begin position="176"/>
        <end position="183"/>
    </location>
    <ligand>
        <name>ATP</name>
        <dbReference type="ChEBI" id="CHEBI:30616"/>
    </ligand>
</feature>
<dbReference type="AlphaFoldDB" id="A0A4R1KGE9"/>
<keyword evidence="6 9" id="KW-0238">DNA-binding</keyword>
<feature type="short sequence motif" description="DEAH box" evidence="9">
    <location>
        <begin position="279"/>
        <end position="282"/>
    </location>
</feature>
<keyword evidence="8 9" id="KW-0804">Transcription</keyword>
<dbReference type="InterPro" id="IPR000330">
    <property type="entry name" value="SNF2_N"/>
</dbReference>
<comment type="similarity">
    <text evidence="9">Belongs to the SNF2/RAD54 helicase family. RapA subfamily.</text>
</comment>
<dbReference type="SMART" id="SM00487">
    <property type="entry name" value="DEXDc"/>
    <property type="match status" value="1"/>
</dbReference>
<keyword evidence="1 9" id="KW-0547">Nucleotide-binding</keyword>
<dbReference type="HAMAP" id="MF_01821">
    <property type="entry name" value="Helicase_RapA"/>
    <property type="match status" value="1"/>
</dbReference>